<sequence>MCHLFDFEMNTGGGFNRGLDVTVPEPLPTDHPLLTLDNCTIFPHIGSADEYARHQMAQICVDNLLNFFSGKPMVHQLKIDNA</sequence>
<dbReference type="GO" id="GO:0030267">
    <property type="term" value="F:glyoxylate reductase (NADPH) activity"/>
    <property type="evidence" value="ECO:0007669"/>
    <property type="project" value="TreeGrafter"/>
</dbReference>
<organism evidence="3 4">
    <name type="scientific">Rotaria sordida</name>
    <dbReference type="NCBI Taxonomy" id="392033"/>
    <lineage>
        <taxon>Eukaryota</taxon>
        <taxon>Metazoa</taxon>
        <taxon>Spiralia</taxon>
        <taxon>Gnathifera</taxon>
        <taxon>Rotifera</taxon>
        <taxon>Eurotatoria</taxon>
        <taxon>Bdelloidea</taxon>
        <taxon>Philodinida</taxon>
        <taxon>Philodinidae</taxon>
        <taxon>Rotaria</taxon>
    </lineage>
</organism>
<reference evidence="3" key="1">
    <citation type="submission" date="2021-02" db="EMBL/GenBank/DDBJ databases">
        <authorList>
            <person name="Nowell W R."/>
        </authorList>
    </citation>
    <scope>NUCLEOTIDE SEQUENCE</scope>
</reference>
<proteinExistence type="predicted"/>
<comment type="caution">
    <text evidence="3">The sequence shown here is derived from an EMBL/GenBank/DDBJ whole genome shotgun (WGS) entry which is preliminary data.</text>
</comment>
<dbReference type="InterPro" id="IPR036291">
    <property type="entry name" value="NAD(P)-bd_dom_sf"/>
</dbReference>
<dbReference type="InterPro" id="IPR050223">
    <property type="entry name" value="D-isomer_2-hydroxyacid_DH"/>
</dbReference>
<keyword evidence="1" id="KW-0560">Oxidoreductase</keyword>
<dbReference type="GO" id="GO:0016618">
    <property type="term" value="F:hydroxypyruvate reductase [NAD(P)H] activity"/>
    <property type="evidence" value="ECO:0007669"/>
    <property type="project" value="TreeGrafter"/>
</dbReference>
<dbReference type="GO" id="GO:0051287">
    <property type="term" value="F:NAD binding"/>
    <property type="evidence" value="ECO:0007669"/>
    <property type="project" value="InterPro"/>
</dbReference>
<dbReference type="AlphaFoldDB" id="A0A814DPU3"/>
<evidence type="ECO:0000256" key="1">
    <source>
        <dbReference type="ARBA" id="ARBA00023002"/>
    </source>
</evidence>
<accession>A0A814DPU3</accession>
<dbReference type="PANTHER" id="PTHR10996:SF277">
    <property type="entry name" value="GLYOXYLATE REDUCTASE_HYDROXYPYRUVATE REDUCTASE"/>
    <property type="match status" value="1"/>
</dbReference>
<dbReference type="Pfam" id="PF02826">
    <property type="entry name" value="2-Hacid_dh_C"/>
    <property type="match status" value="1"/>
</dbReference>
<evidence type="ECO:0000313" key="4">
    <source>
        <dbReference type="Proteomes" id="UP000663864"/>
    </source>
</evidence>
<dbReference type="GO" id="GO:0005829">
    <property type="term" value="C:cytosol"/>
    <property type="evidence" value="ECO:0007669"/>
    <property type="project" value="TreeGrafter"/>
</dbReference>
<dbReference type="Gene3D" id="3.40.50.720">
    <property type="entry name" value="NAD(P)-binding Rossmann-like Domain"/>
    <property type="match status" value="1"/>
</dbReference>
<name>A0A814DPU3_9BILA</name>
<feature type="domain" description="D-isomer specific 2-hydroxyacid dehydrogenase NAD-binding" evidence="2">
    <location>
        <begin position="18"/>
        <end position="46"/>
    </location>
</feature>
<dbReference type="Proteomes" id="UP000663864">
    <property type="component" value="Unassembled WGS sequence"/>
</dbReference>
<protein>
    <recommendedName>
        <fullName evidence="2">D-isomer specific 2-hydroxyacid dehydrogenase NAD-binding domain-containing protein</fullName>
    </recommendedName>
</protein>
<dbReference type="PANTHER" id="PTHR10996">
    <property type="entry name" value="2-HYDROXYACID DEHYDROGENASE-RELATED"/>
    <property type="match status" value="1"/>
</dbReference>
<dbReference type="EMBL" id="CAJNOT010000377">
    <property type="protein sequence ID" value="CAF0960052.1"/>
    <property type="molecule type" value="Genomic_DNA"/>
</dbReference>
<gene>
    <name evidence="3" type="ORF">ZHD862_LOCUS10472</name>
</gene>
<evidence type="ECO:0000313" key="3">
    <source>
        <dbReference type="EMBL" id="CAF0960052.1"/>
    </source>
</evidence>
<evidence type="ECO:0000259" key="2">
    <source>
        <dbReference type="Pfam" id="PF02826"/>
    </source>
</evidence>
<dbReference type="SUPFAM" id="SSF51735">
    <property type="entry name" value="NAD(P)-binding Rossmann-fold domains"/>
    <property type="match status" value="1"/>
</dbReference>
<dbReference type="InterPro" id="IPR006140">
    <property type="entry name" value="D-isomer_DH_NAD-bd"/>
</dbReference>